<gene>
    <name evidence="2" type="ORF">AVEN_144955_1</name>
</gene>
<organism evidence="2 3">
    <name type="scientific">Araneus ventricosus</name>
    <name type="common">Orbweaver spider</name>
    <name type="synonym">Epeira ventricosa</name>
    <dbReference type="NCBI Taxonomy" id="182803"/>
    <lineage>
        <taxon>Eukaryota</taxon>
        <taxon>Metazoa</taxon>
        <taxon>Ecdysozoa</taxon>
        <taxon>Arthropoda</taxon>
        <taxon>Chelicerata</taxon>
        <taxon>Arachnida</taxon>
        <taxon>Araneae</taxon>
        <taxon>Araneomorphae</taxon>
        <taxon>Entelegynae</taxon>
        <taxon>Araneoidea</taxon>
        <taxon>Araneidae</taxon>
        <taxon>Araneus</taxon>
    </lineage>
</organism>
<comment type="caution">
    <text evidence="2">The sequence shown here is derived from an EMBL/GenBank/DDBJ whole genome shotgun (WGS) entry which is preliminary data.</text>
</comment>
<evidence type="ECO:0000313" key="3">
    <source>
        <dbReference type="Proteomes" id="UP000499080"/>
    </source>
</evidence>
<keyword evidence="3" id="KW-1185">Reference proteome</keyword>
<dbReference type="AlphaFoldDB" id="A0A4Y2KLI7"/>
<dbReference type="Proteomes" id="UP000499080">
    <property type="component" value="Unassembled WGS sequence"/>
</dbReference>
<reference evidence="2 3" key="1">
    <citation type="journal article" date="2019" name="Sci. Rep.">
        <title>Orb-weaving spider Araneus ventricosus genome elucidates the spidroin gene catalogue.</title>
        <authorList>
            <person name="Kono N."/>
            <person name="Nakamura H."/>
            <person name="Ohtoshi R."/>
            <person name="Moran D.A.P."/>
            <person name="Shinohara A."/>
            <person name="Yoshida Y."/>
            <person name="Fujiwara M."/>
            <person name="Mori M."/>
            <person name="Tomita M."/>
            <person name="Arakawa K."/>
        </authorList>
    </citation>
    <scope>NUCLEOTIDE SEQUENCE [LARGE SCALE GENOMIC DNA]</scope>
</reference>
<protein>
    <submittedName>
        <fullName evidence="2">Uncharacterized protein</fullName>
    </submittedName>
</protein>
<dbReference type="EMBL" id="BGPR01114917">
    <property type="protein sequence ID" value="GBN02427.1"/>
    <property type="molecule type" value="Genomic_DNA"/>
</dbReference>
<evidence type="ECO:0000313" key="2">
    <source>
        <dbReference type="EMBL" id="GBN02427.1"/>
    </source>
</evidence>
<feature type="region of interest" description="Disordered" evidence="1">
    <location>
        <begin position="1"/>
        <end position="20"/>
    </location>
</feature>
<proteinExistence type="predicted"/>
<evidence type="ECO:0000256" key="1">
    <source>
        <dbReference type="SAM" id="MobiDB-lite"/>
    </source>
</evidence>
<name>A0A4Y2KLI7_ARAVE</name>
<sequence length="90" mass="10292">MAQCTEWKTGPAESPNMSTTQRQFSSDFGIGDGFSSDKLQMVRSDTIQMVWGDNLQMVRSDAIQMVWSDMLQMVWCDTLQIVWSYLTVNV</sequence>
<accession>A0A4Y2KLI7</accession>